<dbReference type="Proteomes" id="UP000053660">
    <property type="component" value="Unassembled WGS sequence"/>
</dbReference>
<sequence length="30" mass="3273">MILTLSLCRSGSIPLKLLSTISLQWTVLNA</sequence>
<gene>
    <name evidence="1" type="ORF">OESDEN_23874</name>
</gene>
<evidence type="ECO:0000313" key="2">
    <source>
        <dbReference type="Proteomes" id="UP000053660"/>
    </source>
</evidence>
<name>A0A0B1RXZ5_OESDE</name>
<dbReference type="EMBL" id="KN611687">
    <property type="protein sequence ID" value="KHJ76506.1"/>
    <property type="molecule type" value="Genomic_DNA"/>
</dbReference>
<accession>A0A0B1RXZ5</accession>
<organism evidence="1 2">
    <name type="scientific">Oesophagostomum dentatum</name>
    <name type="common">Nodular worm</name>
    <dbReference type="NCBI Taxonomy" id="61180"/>
    <lineage>
        <taxon>Eukaryota</taxon>
        <taxon>Metazoa</taxon>
        <taxon>Ecdysozoa</taxon>
        <taxon>Nematoda</taxon>
        <taxon>Chromadorea</taxon>
        <taxon>Rhabditida</taxon>
        <taxon>Rhabditina</taxon>
        <taxon>Rhabditomorpha</taxon>
        <taxon>Strongyloidea</taxon>
        <taxon>Strongylidae</taxon>
        <taxon>Oesophagostomum</taxon>
    </lineage>
</organism>
<dbReference type="AlphaFoldDB" id="A0A0B1RXZ5"/>
<proteinExistence type="predicted"/>
<reference evidence="1 2" key="1">
    <citation type="submission" date="2014-03" db="EMBL/GenBank/DDBJ databases">
        <title>Draft genome of the hookworm Oesophagostomum dentatum.</title>
        <authorList>
            <person name="Mitreva M."/>
        </authorList>
    </citation>
    <scope>NUCLEOTIDE SEQUENCE [LARGE SCALE GENOMIC DNA]</scope>
    <source>
        <strain evidence="1 2">OD-Hann</strain>
    </source>
</reference>
<evidence type="ECO:0000313" key="1">
    <source>
        <dbReference type="EMBL" id="KHJ76506.1"/>
    </source>
</evidence>
<protein>
    <submittedName>
        <fullName evidence="1">Uncharacterized protein</fullName>
    </submittedName>
</protein>
<keyword evidence="2" id="KW-1185">Reference proteome</keyword>